<sequence>MTEPTLPSPVPSLVALAADSDLFFHPPHQTVSAAPSTVTDEPADKSTVIPTKYFRAKPFVEWAITALLMVVAIPIMAIVACVILVCDGRPLFYRQVRVGKNGKNFRIWKFRTMRTGAEKNTGPVWSSPNDSRVTRSGRWLRCCHLDELPQFINVLAGDMSLVGPRPERPEFVTTLAEEVPGYLRRTRVRPGITGLAQLKLGYDESIVGIPQKVACDLQYIRTASLFQDLKLLLATLPYIAGQLSFKLRAKSRLRIPTANAPMIGPVPLKSEKLDSAPPQESAIELTQHVA</sequence>
<dbReference type="RefSeq" id="WP_145213620.1">
    <property type="nucleotide sequence ID" value="NZ_CP036432.1"/>
</dbReference>
<dbReference type="EC" id="2.7.8.40" evidence="5"/>
<keyword evidence="5" id="KW-0808">Transferase</keyword>
<keyword evidence="3" id="KW-0472">Membrane</keyword>
<evidence type="ECO:0000313" key="6">
    <source>
        <dbReference type="Proteomes" id="UP000318081"/>
    </source>
</evidence>
<proteinExistence type="inferred from homology"/>
<dbReference type="InterPro" id="IPR003362">
    <property type="entry name" value="Bact_transf"/>
</dbReference>
<comment type="similarity">
    <text evidence="1">Belongs to the bacterial sugar transferase family.</text>
</comment>
<dbReference type="Pfam" id="PF02397">
    <property type="entry name" value="Bac_transf"/>
    <property type="match status" value="1"/>
</dbReference>
<evidence type="ECO:0000256" key="2">
    <source>
        <dbReference type="SAM" id="MobiDB-lite"/>
    </source>
</evidence>
<evidence type="ECO:0000256" key="3">
    <source>
        <dbReference type="SAM" id="Phobius"/>
    </source>
</evidence>
<keyword evidence="3" id="KW-1133">Transmembrane helix</keyword>
<organism evidence="5 6">
    <name type="scientific">Stieleria magnilauensis</name>
    <dbReference type="NCBI Taxonomy" id="2527963"/>
    <lineage>
        <taxon>Bacteria</taxon>
        <taxon>Pseudomonadati</taxon>
        <taxon>Planctomycetota</taxon>
        <taxon>Planctomycetia</taxon>
        <taxon>Pirellulales</taxon>
        <taxon>Pirellulaceae</taxon>
        <taxon>Stieleria</taxon>
    </lineage>
</organism>
<dbReference type="PANTHER" id="PTHR30576:SF0">
    <property type="entry name" value="UNDECAPRENYL-PHOSPHATE N-ACETYLGALACTOSAMINYL 1-PHOSPHATE TRANSFERASE-RELATED"/>
    <property type="match status" value="1"/>
</dbReference>
<evidence type="ECO:0000259" key="4">
    <source>
        <dbReference type="Pfam" id="PF02397"/>
    </source>
</evidence>
<evidence type="ECO:0000256" key="1">
    <source>
        <dbReference type="ARBA" id="ARBA00006464"/>
    </source>
</evidence>
<keyword evidence="3" id="KW-0812">Transmembrane</keyword>
<dbReference type="PANTHER" id="PTHR30576">
    <property type="entry name" value="COLANIC BIOSYNTHESIS UDP-GLUCOSE LIPID CARRIER TRANSFERASE"/>
    <property type="match status" value="1"/>
</dbReference>
<dbReference type="EMBL" id="CP036432">
    <property type="protein sequence ID" value="QDV84830.1"/>
    <property type="molecule type" value="Genomic_DNA"/>
</dbReference>
<dbReference type="Proteomes" id="UP000318081">
    <property type="component" value="Chromosome"/>
</dbReference>
<feature type="transmembrane region" description="Helical" evidence="3">
    <location>
        <begin position="62"/>
        <end position="85"/>
    </location>
</feature>
<feature type="region of interest" description="Disordered" evidence="2">
    <location>
        <begin position="266"/>
        <end position="290"/>
    </location>
</feature>
<evidence type="ECO:0000313" key="5">
    <source>
        <dbReference type="EMBL" id="QDV84830.1"/>
    </source>
</evidence>
<dbReference type="GO" id="GO:0016740">
    <property type="term" value="F:transferase activity"/>
    <property type="evidence" value="ECO:0007669"/>
    <property type="project" value="UniProtKB-KW"/>
</dbReference>
<name>A0ABX5XTU2_9BACT</name>
<feature type="domain" description="Bacterial sugar transferase" evidence="4">
    <location>
        <begin position="58"/>
        <end position="237"/>
    </location>
</feature>
<reference evidence="5 6" key="1">
    <citation type="submission" date="2019-02" db="EMBL/GenBank/DDBJ databases">
        <title>Deep-cultivation of Planctomycetes and their phenomic and genomic characterization uncovers novel biology.</title>
        <authorList>
            <person name="Wiegand S."/>
            <person name="Jogler M."/>
            <person name="Boedeker C."/>
            <person name="Pinto D."/>
            <person name="Vollmers J."/>
            <person name="Rivas-Marin E."/>
            <person name="Kohn T."/>
            <person name="Peeters S.H."/>
            <person name="Heuer A."/>
            <person name="Rast P."/>
            <person name="Oberbeckmann S."/>
            <person name="Bunk B."/>
            <person name="Jeske O."/>
            <person name="Meyerdierks A."/>
            <person name="Storesund J.E."/>
            <person name="Kallscheuer N."/>
            <person name="Luecker S."/>
            <person name="Lage O.M."/>
            <person name="Pohl T."/>
            <person name="Merkel B.J."/>
            <person name="Hornburger P."/>
            <person name="Mueller R.-W."/>
            <person name="Bruemmer F."/>
            <person name="Labrenz M."/>
            <person name="Spormann A.M."/>
            <person name="Op den Camp H."/>
            <person name="Overmann J."/>
            <person name="Amann R."/>
            <person name="Jetten M.S.M."/>
            <person name="Mascher T."/>
            <person name="Medema M.H."/>
            <person name="Devos D.P."/>
            <person name="Kaster A.-K."/>
            <person name="Ovreas L."/>
            <person name="Rohde M."/>
            <person name="Galperin M.Y."/>
            <person name="Jogler C."/>
        </authorList>
    </citation>
    <scope>NUCLEOTIDE SEQUENCE [LARGE SCALE GENOMIC DNA]</scope>
    <source>
        <strain evidence="5 6">TBK1r</strain>
    </source>
</reference>
<gene>
    <name evidence="5" type="primary">wecA_2</name>
    <name evidence="5" type="ORF">TBK1r_37820</name>
</gene>
<protein>
    <submittedName>
        <fullName evidence="5">UDP-N-acetylgalactosamine-undecaprenyl-phosphate N-acetylgalactosaminephosphotransferase</fullName>
        <ecNumber evidence="5">2.7.8.40</ecNumber>
    </submittedName>
</protein>
<accession>A0ABX5XTU2</accession>
<keyword evidence="6" id="KW-1185">Reference proteome</keyword>